<accession>A0A3E3EE76</accession>
<dbReference type="InterPro" id="IPR052557">
    <property type="entry name" value="CAP/Cytokinesis_protein"/>
</dbReference>
<sequence length="367" mass="43531">MKKILLTILSLFLLTGCFSFREKSNSRPAITIDTDYLSGDASYLYYYQSLSSKEKEIYENIYNCILDNAKKVTISSNDYELVQKINDYVLYDHPEIYYLDYFELQNQVDICNYIPSYSYSKSERDTLTAQLESVRDELVNSISSESSDYDKLKKIYQFVIEKCRYVDNAKDNQYITSSLIYGETVCSGYVKAIQYLAEAVGIKSAYIVGKEIGASDDEAYHAWNLIYLDDDYYYLDATWGDYDSEGNIFAMMNYFMFDSDDMLKLYEPLDQYEITKQGNYTYFKYENLYNENYNKAALNKMVKQYKHDNIAWMEFKFSDSCYQEAKKRLIDQEEMFDLFNPYTSKQYTVQYFYYDNLNVLIFNQKIE</sequence>
<dbReference type="InterPro" id="IPR002931">
    <property type="entry name" value="Transglutaminase-like"/>
</dbReference>
<evidence type="ECO:0000313" key="2">
    <source>
        <dbReference type="EMBL" id="RGD86207.1"/>
    </source>
</evidence>
<dbReference type="PROSITE" id="PS51257">
    <property type="entry name" value="PROKAR_LIPOPROTEIN"/>
    <property type="match status" value="1"/>
</dbReference>
<dbReference type="SMART" id="SM00460">
    <property type="entry name" value="TGc"/>
    <property type="match status" value="1"/>
</dbReference>
<dbReference type="PANTHER" id="PTHR46333">
    <property type="entry name" value="CYTOKINESIS PROTEIN 3"/>
    <property type="match status" value="1"/>
</dbReference>
<reference evidence="2 3" key="1">
    <citation type="submission" date="2018-08" db="EMBL/GenBank/DDBJ databases">
        <title>A genome reference for cultivated species of the human gut microbiota.</title>
        <authorList>
            <person name="Zou Y."/>
            <person name="Xue W."/>
            <person name="Luo G."/>
        </authorList>
    </citation>
    <scope>NUCLEOTIDE SEQUENCE [LARGE SCALE GENOMIC DNA]</scope>
    <source>
        <strain evidence="2 3">OM06-4</strain>
    </source>
</reference>
<dbReference type="EMBL" id="QUSL01000007">
    <property type="protein sequence ID" value="RGD86207.1"/>
    <property type="molecule type" value="Genomic_DNA"/>
</dbReference>
<dbReference type="SUPFAM" id="SSF54001">
    <property type="entry name" value="Cysteine proteinases"/>
    <property type="match status" value="1"/>
</dbReference>
<dbReference type="RefSeq" id="WP_003535408.1">
    <property type="nucleotide sequence ID" value="NZ_AP031443.1"/>
</dbReference>
<feature type="domain" description="Transglutaminase-like" evidence="1">
    <location>
        <begin position="178"/>
        <end position="239"/>
    </location>
</feature>
<gene>
    <name evidence="2" type="ORF">DXB93_06170</name>
</gene>
<proteinExistence type="predicted"/>
<organism evidence="2 3">
    <name type="scientific">Thomasclavelia ramosa</name>
    <dbReference type="NCBI Taxonomy" id="1547"/>
    <lineage>
        <taxon>Bacteria</taxon>
        <taxon>Bacillati</taxon>
        <taxon>Bacillota</taxon>
        <taxon>Erysipelotrichia</taxon>
        <taxon>Erysipelotrichales</taxon>
        <taxon>Coprobacillaceae</taxon>
        <taxon>Thomasclavelia</taxon>
    </lineage>
</organism>
<dbReference type="Gene3D" id="3.10.620.30">
    <property type="match status" value="1"/>
</dbReference>
<dbReference type="InterPro" id="IPR038765">
    <property type="entry name" value="Papain-like_cys_pep_sf"/>
</dbReference>
<dbReference type="AlphaFoldDB" id="A0A3E3EE76"/>
<dbReference type="GO" id="GO:0005737">
    <property type="term" value="C:cytoplasm"/>
    <property type="evidence" value="ECO:0007669"/>
    <property type="project" value="TreeGrafter"/>
</dbReference>
<comment type="caution">
    <text evidence="2">The sequence shown here is derived from an EMBL/GenBank/DDBJ whole genome shotgun (WGS) entry which is preliminary data.</text>
</comment>
<evidence type="ECO:0000313" key="3">
    <source>
        <dbReference type="Proteomes" id="UP000261032"/>
    </source>
</evidence>
<dbReference type="PANTHER" id="PTHR46333:SF2">
    <property type="entry name" value="CYTOKINESIS PROTEIN 3"/>
    <property type="match status" value="1"/>
</dbReference>
<dbReference type="Pfam" id="PF01841">
    <property type="entry name" value="Transglut_core"/>
    <property type="match status" value="1"/>
</dbReference>
<protein>
    <recommendedName>
        <fullName evidence="1">Transglutaminase-like domain-containing protein</fullName>
    </recommendedName>
</protein>
<evidence type="ECO:0000259" key="1">
    <source>
        <dbReference type="SMART" id="SM00460"/>
    </source>
</evidence>
<name>A0A3E3EE76_9FIRM</name>
<dbReference type="Proteomes" id="UP000261032">
    <property type="component" value="Unassembled WGS sequence"/>
</dbReference>